<organism evidence="2">
    <name type="scientific">Culicoides sonorensis</name>
    <name type="common">Biting midge</name>
    <dbReference type="NCBI Taxonomy" id="179676"/>
    <lineage>
        <taxon>Eukaryota</taxon>
        <taxon>Metazoa</taxon>
        <taxon>Ecdysozoa</taxon>
        <taxon>Arthropoda</taxon>
        <taxon>Hexapoda</taxon>
        <taxon>Insecta</taxon>
        <taxon>Pterygota</taxon>
        <taxon>Neoptera</taxon>
        <taxon>Endopterygota</taxon>
        <taxon>Diptera</taxon>
        <taxon>Nematocera</taxon>
        <taxon>Chironomoidea</taxon>
        <taxon>Ceratopogonidae</taxon>
        <taxon>Ceratopogoninae</taxon>
        <taxon>Culicoides</taxon>
        <taxon>Monoculicoides</taxon>
    </lineage>
</organism>
<sequence>MLRNAAKTIFVNKNLPSIVLRQTECLSTFAKVPANSRDTCKYAGFAGNKSLVNNKISGALGYCTNADRLATYDEIKNLPNTPEKYLIDVRTPFEIKRTGRIPTSINIPLGDVERALSDKMSSSEFEKLYGRPKPKTSDCLIFSCCTGRRSQMALDIVGKLGYQRYRNYKGSWMEWAEKLPVATYEDVKDLPNHPEKYLIDVRHPYEIQRTGKIPTSINVPIAQLAQAFSDKMSSSEFEKLYGRPKPSVDDCVMFTCCTGRRSTIAQDMLLNLGYKRVRNYKGSWMEWVDRMPVATYSDIKDLPNQPDRYLIDVPNALSDKVSPSEFEKLYGRKKPTVDDCLIFSCCTGRRSQIAQELMLGLGFKRVRNYKGSWMEWAEKEGLRKKLNCVSKSDKTKK</sequence>
<dbReference type="Pfam" id="PF00581">
    <property type="entry name" value="Rhodanese"/>
    <property type="match status" value="3"/>
</dbReference>
<dbReference type="PANTHER" id="PTHR44086">
    <property type="entry name" value="THIOSULFATE SULFURTRANSFERASE RDL2, MITOCHONDRIAL-RELATED"/>
    <property type="match status" value="1"/>
</dbReference>
<protein>
    <submittedName>
        <fullName evidence="2">CSON008174 protein</fullName>
    </submittedName>
</protein>
<dbReference type="EMBL" id="UFQT01003095">
    <property type="protein sequence ID" value="SSX34552.1"/>
    <property type="molecule type" value="Genomic_DNA"/>
</dbReference>
<feature type="domain" description="Rhodanese" evidence="1">
    <location>
        <begin position="311"/>
        <end position="385"/>
    </location>
</feature>
<feature type="domain" description="Rhodanese" evidence="1">
    <location>
        <begin position="192"/>
        <end position="296"/>
    </location>
</feature>
<name>A0A336MVY0_CULSO</name>
<evidence type="ECO:0000313" key="2">
    <source>
        <dbReference type="EMBL" id="SSX34552.1"/>
    </source>
</evidence>
<dbReference type="InterPro" id="IPR001763">
    <property type="entry name" value="Rhodanese-like_dom"/>
</dbReference>
<proteinExistence type="predicted"/>
<dbReference type="CDD" id="cd01519">
    <property type="entry name" value="RHOD_HSP67B2"/>
    <property type="match status" value="1"/>
</dbReference>
<gene>
    <name evidence="2" type="primary">CSON008174</name>
</gene>
<dbReference type="AlphaFoldDB" id="A0A336MVY0"/>
<dbReference type="InterPro" id="IPR036873">
    <property type="entry name" value="Rhodanese-like_dom_sf"/>
</dbReference>
<dbReference type="PROSITE" id="PS50206">
    <property type="entry name" value="RHODANESE_3"/>
    <property type="match status" value="3"/>
</dbReference>
<accession>A0A336MVY0</accession>
<reference evidence="2" key="1">
    <citation type="submission" date="2018-07" db="EMBL/GenBank/DDBJ databases">
        <authorList>
            <person name="Quirk P.G."/>
            <person name="Krulwich T.A."/>
        </authorList>
    </citation>
    <scope>NUCLEOTIDE SEQUENCE</scope>
</reference>
<dbReference type="PANTHER" id="PTHR44086:SF10">
    <property type="entry name" value="THIOSULFATE SULFURTRANSFERASE_RHODANESE-LIKE DOMAIN-CONTAINING PROTEIN 3"/>
    <property type="match status" value="1"/>
</dbReference>
<dbReference type="VEuPathDB" id="VectorBase:CSON008174"/>
<dbReference type="SUPFAM" id="SSF52821">
    <property type="entry name" value="Rhodanese/Cell cycle control phosphatase"/>
    <property type="match status" value="3"/>
</dbReference>
<dbReference type="SMART" id="SM00450">
    <property type="entry name" value="RHOD"/>
    <property type="match status" value="3"/>
</dbReference>
<dbReference type="CDD" id="cd00158">
    <property type="entry name" value="RHOD"/>
    <property type="match status" value="1"/>
</dbReference>
<evidence type="ECO:0000259" key="1">
    <source>
        <dbReference type="PROSITE" id="PS50206"/>
    </source>
</evidence>
<dbReference type="Gene3D" id="3.40.250.10">
    <property type="entry name" value="Rhodanese-like domain"/>
    <property type="match status" value="3"/>
</dbReference>
<feature type="domain" description="Rhodanese" evidence="1">
    <location>
        <begin position="80"/>
        <end position="184"/>
    </location>
</feature>